<dbReference type="EMBL" id="SCEB01214564">
    <property type="protein sequence ID" value="RXM34596.1"/>
    <property type="molecule type" value="Genomic_DNA"/>
</dbReference>
<sequence length="249" mass="26892">MAMLSCWACRSLVPVCVIMWLGEPRLDTDSSCRAFPVVGRNIFDTFRLGKRRCSLMSFPLESISRATSALCCLLGAVGSLSESLVSTSSWSSTGCQPFSSETCAVDLQGLGWTEGSITTGIIAILVSRNLPNGKLHVSLLIMSCLNAFLSMACCVGLLLAISLTIMDTGRNLIIGCNSTVLPADGRASTHNCPFDTTRIYDTTLALWFPSMLMAALEAVISVRFFIVGMILRGIGPCGQTYFRERVITF</sequence>
<dbReference type="PANTHER" id="PTHR31258:SF1">
    <property type="entry name" value="KERATINOCYTE-ASSOCIATED PROTEIN 3"/>
    <property type="match status" value="1"/>
</dbReference>
<evidence type="ECO:0000313" key="8">
    <source>
        <dbReference type="EMBL" id="RXM34596.1"/>
    </source>
</evidence>
<keyword evidence="5 6" id="KW-0472">Membrane</keyword>
<evidence type="ECO:0000256" key="3">
    <source>
        <dbReference type="ARBA" id="ARBA00022692"/>
    </source>
</evidence>
<comment type="subcellular location">
    <subcellularLocation>
        <location evidence="1">Membrane</location>
        <topology evidence="1">Multi-pass membrane protein</topology>
    </subcellularLocation>
</comment>
<gene>
    <name evidence="8" type="ORF">EOD39_13933</name>
</gene>
<dbReference type="PANTHER" id="PTHR31258">
    <property type="entry name" value="KERATINOCYTE-ASSOCIATED PROTEIN 3"/>
    <property type="match status" value="1"/>
</dbReference>
<keyword evidence="3 6" id="KW-0812">Transmembrane</keyword>
<protein>
    <submittedName>
        <fullName evidence="8">Keratinocyte-associated protein 3</fullName>
    </submittedName>
</protein>
<accession>A0A444UHE4</accession>
<reference evidence="8 9" key="1">
    <citation type="submission" date="2019-01" db="EMBL/GenBank/DDBJ databases">
        <title>Draft Genome and Complete Hox-Cluster Characterization of the Sterlet Sturgeon (Acipenser ruthenus).</title>
        <authorList>
            <person name="Wei Q."/>
        </authorList>
    </citation>
    <scope>NUCLEOTIDE SEQUENCE [LARGE SCALE GENOMIC DNA]</scope>
    <source>
        <strain evidence="8">WHYD16114868_AA</strain>
        <tissue evidence="8">Blood</tissue>
    </source>
</reference>
<feature type="transmembrane region" description="Helical" evidence="6">
    <location>
        <begin position="204"/>
        <end position="226"/>
    </location>
</feature>
<comment type="similarity">
    <text evidence="2">Belongs to the TMEM54 family.</text>
</comment>
<proteinExistence type="inferred from homology"/>
<organism evidence="8 9">
    <name type="scientific">Acipenser ruthenus</name>
    <name type="common">Sterlet sturgeon</name>
    <dbReference type="NCBI Taxonomy" id="7906"/>
    <lineage>
        <taxon>Eukaryota</taxon>
        <taxon>Metazoa</taxon>
        <taxon>Chordata</taxon>
        <taxon>Craniata</taxon>
        <taxon>Vertebrata</taxon>
        <taxon>Euteleostomi</taxon>
        <taxon>Actinopterygii</taxon>
        <taxon>Chondrostei</taxon>
        <taxon>Acipenseriformes</taxon>
        <taxon>Acipenseridae</taxon>
        <taxon>Acipenser</taxon>
    </lineage>
</organism>
<evidence type="ECO:0000256" key="6">
    <source>
        <dbReference type="SAM" id="Phobius"/>
    </source>
</evidence>
<dbReference type="Proteomes" id="UP000289886">
    <property type="component" value="Unassembled WGS sequence"/>
</dbReference>
<evidence type="ECO:0000256" key="1">
    <source>
        <dbReference type="ARBA" id="ARBA00004141"/>
    </source>
</evidence>
<feature type="chain" id="PRO_5019139434" evidence="7">
    <location>
        <begin position="19"/>
        <end position="249"/>
    </location>
</feature>
<keyword evidence="7" id="KW-0732">Signal</keyword>
<keyword evidence="9" id="KW-1185">Reference proteome</keyword>
<keyword evidence="4 6" id="KW-1133">Transmembrane helix</keyword>
<dbReference type="AlphaFoldDB" id="A0A444UHE4"/>
<dbReference type="Pfam" id="PF12304">
    <property type="entry name" value="BCLP"/>
    <property type="match status" value="1"/>
</dbReference>
<comment type="caution">
    <text evidence="8">The sequence shown here is derived from an EMBL/GenBank/DDBJ whole genome shotgun (WGS) entry which is preliminary data.</text>
</comment>
<evidence type="ECO:0000256" key="4">
    <source>
        <dbReference type="ARBA" id="ARBA00022989"/>
    </source>
</evidence>
<name>A0A444UHE4_ACIRT</name>
<evidence type="ECO:0000256" key="2">
    <source>
        <dbReference type="ARBA" id="ARBA00011030"/>
    </source>
</evidence>
<dbReference type="InterPro" id="IPR020977">
    <property type="entry name" value="Beta-casein-like"/>
</dbReference>
<evidence type="ECO:0000256" key="5">
    <source>
        <dbReference type="ARBA" id="ARBA00023136"/>
    </source>
</evidence>
<evidence type="ECO:0000313" key="9">
    <source>
        <dbReference type="Proteomes" id="UP000289886"/>
    </source>
</evidence>
<dbReference type="GO" id="GO:0016020">
    <property type="term" value="C:membrane"/>
    <property type="evidence" value="ECO:0007669"/>
    <property type="project" value="UniProtKB-SubCell"/>
</dbReference>
<feature type="transmembrane region" description="Helical" evidence="6">
    <location>
        <begin position="137"/>
        <end position="161"/>
    </location>
</feature>
<evidence type="ECO:0000256" key="7">
    <source>
        <dbReference type="SAM" id="SignalP"/>
    </source>
</evidence>
<feature type="signal peptide" evidence="7">
    <location>
        <begin position="1"/>
        <end position="18"/>
    </location>
</feature>